<evidence type="ECO:0000313" key="3">
    <source>
        <dbReference type="Proteomes" id="UP000199643"/>
    </source>
</evidence>
<accession>A0A1G8B0S0</accession>
<reference evidence="3" key="1">
    <citation type="submission" date="2016-10" db="EMBL/GenBank/DDBJ databases">
        <authorList>
            <person name="Varghese N."/>
            <person name="Submissions S."/>
        </authorList>
    </citation>
    <scope>NUCLEOTIDE SEQUENCE [LARGE SCALE GENOMIC DNA]</scope>
    <source>
        <strain evidence="3">DSM 17933</strain>
    </source>
</reference>
<organism evidence="2 3">
    <name type="scientific">Pedobacter terrae</name>
    <dbReference type="NCBI Taxonomy" id="405671"/>
    <lineage>
        <taxon>Bacteria</taxon>
        <taxon>Pseudomonadati</taxon>
        <taxon>Bacteroidota</taxon>
        <taxon>Sphingobacteriia</taxon>
        <taxon>Sphingobacteriales</taxon>
        <taxon>Sphingobacteriaceae</taxon>
        <taxon>Pedobacter</taxon>
    </lineage>
</organism>
<feature type="chain" id="PRO_5011551961" description="DUF4142 domain-containing protein" evidence="1">
    <location>
        <begin position="23"/>
        <end position="193"/>
    </location>
</feature>
<evidence type="ECO:0000256" key="1">
    <source>
        <dbReference type="SAM" id="SignalP"/>
    </source>
</evidence>
<dbReference type="AlphaFoldDB" id="A0A1G8B0S0"/>
<keyword evidence="3" id="KW-1185">Reference proteome</keyword>
<evidence type="ECO:0008006" key="4">
    <source>
        <dbReference type="Google" id="ProtNLM"/>
    </source>
</evidence>
<evidence type="ECO:0000313" key="2">
    <source>
        <dbReference type="EMBL" id="SDH26768.1"/>
    </source>
</evidence>
<gene>
    <name evidence="2" type="ORF">SAMN05421827_12083</name>
</gene>
<dbReference type="Proteomes" id="UP000199643">
    <property type="component" value="Unassembled WGS sequence"/>
</dbReference>
<dbReference type="PROSITE" id="PS51257">
    <property type="entry name" value="PROKAR_LIPOPROTEIN"/>
    <property type="match status" value="1"/>
</dbReference>
<proteinExistence type="predicted"/>
<protein>
    <recommendedName>
        <fullName evidence="4">DUF4142 domain-containing protein</fullName>
    </recommendedName>
</protein>
<name>A0A1G8B0S0_9SPHI</name>
<dbReference type="OrthoDB" id="9939820at2"/>
<dbReference type="RefSeq" id="WP_143009121.1">
    <property type="nucleotide sequence ID" value="NZ_FNCH01000020.1"/>
</dbReference>
<dbReference type="EMBL" id="FNCH01000020">
    <property type="protein sequence ID" value="SDH26768.1"/>
    <property type="molecule type" value="Genomic_DNA"/>
</dbReference>
<dbReference type="STRING" id="405671.SAMN05421827_12083"/>
<keyword evidence="1" id="KW-0732">Signal</keyword>
<feature type="signal peptide" evidence="1">
    <location>
        <begin position="1"/>
        <end position="22"/>
    </location>
</feature>
<sequence>MKKLSKRSLINLGLWLLLSLMACNSADKKSSLKKDSVGGDMAMPNRVGGSETYETKLDEAAADHLKHITSLLLMEYHLFIMQRKNNSVEASPTLERLIKINRLSFKRIEAYAAEKKVILPSVLLNEQQIGLDSLKALPPAAGLKRHAKLLKVNGAALLKALQLAADNREQDFKSLMNEEFTYQQQKNRLVNSL</sequence>